<reference evidence="1 2" key="1">
    <citation type="submission" date="2021-06" db="EMBL/GenBank/DDBJ databases">
        <authorList>
            <person name="Palmer J.M."/>
        </authorList>
    </citation>
    <scope>NUCLEOTIDE SEQUENCE [LARGE SCALE GENOMIC DNA]</scope>
    <source>
        <strain evidence="2">if_2019</strain>
        <tissue evidence="1">Muscle</tissue>
    </source>
</reference>
<accession>A0ABV0T656</accession>
<sequence>MWEDQWLRLQYDPKDLLWKLSQILRINYGNHVICGRPSLEPSKEPLPLDSSLRLALHNQAPCYLTNIFHHHNP</sequence>
<evidence type="ECO:0000313" key="2">
    <source>
        <dbReference type="Proteomes" id="UP001482620"/>
    </source>
</evidence>
<gene>
    <name evidence="1" type="ORF">ILYODFUR_038967</name>
</gene>
<dbReference type="EMBL" id="JAHRIQ010022230">
    <property type="protein sequence ID" value="MEQ2227571.1"/>
    <property type="molecule type" value="Genomic_DNA"/>
</dbReference>
<organism evidence="1 2">
    <name type="scientific">Ilyodon furcidens</name>
    <name type="common">goldbreast splitfin</name>
    <dbReference type="NCBI Taxonomy" id="33524"/>
    <lineage>
        <taxon>Eukaryota</taxon>
        <taxon>Metazoa</taxon>
        <taxon>Chordata</taxon>
        <taxon>Craniata</taxon>
        <taxon>Vertebrata</taxon>
        <taxon>Euteleostomi</taxon>
        <taxon>Actinopterygii</taxon>
        <taxon>Neopterygii</taxon>
        <taxon>Teleostei</taxon>
        <taxon>Neoteleostei</taxon>
        <taxon>Acanthomorphata</taxon>
        <taxon>Ovalentaria</taxon>
        <taxon>Atherinomorphae</taxon>
        <taxon>Cyprinodontiformes</taxon>
        <taxon>Goodeidae</taxon>
        <taxon>Ilyodon</taxon>
    </lineage>
</organism>
<name>A0ABV0T656_9TELE</name>
<protein>
    <submittedName>
        <fullName evidence="1">Uncharacterized protein</fullName>
    </submittedName>
</protein>
<evidence type="ECO:0000313" key="1">
    <source>
        <dbReference type="EMBL" id="MEQ2227571.1"/>
    </source>
</evidence>
<keyword evidence="2" id="KW-1185">Reference proteome</keyword>
<proteinExistence type="predicted"/>
<dbReference type="Proteomes" id="UP001482620">
    <property type="component" value="Unassembled WGS sequence"/>
</dbReference>
<comment type="caution">
    <text evidence="1">The sequence shown here is derived from an EMBL/GenBank/DDBJ whole genome shotgun (WGS) entry which is preliminary data.</text>
</comment>